<dbReference type="Gene3D" id="3.30.420.40">
    <property type="match status" value="1"/>
</dbReference>
<dbReference type="Proteomes" id="UP001367676">
    <property type="component" value="Unassembled WGS sequence"/>
</dbReference>
<evidence type="ECO:0000259" key="4">
    <source>
        <dbReference type="Pfam" id="PF02782"/>
    </source>
</evidence>
<dbReference type="AlphaFoldDB" id="A0AAN9TIU3"/>
<gene>
    <name evidence="5" type="ORF">V9T40_013269</name>
</gene>
<dbReference type="SUPFAM" id="SSF53067">
    <property type="entry name" value="Actin-like ATPase domain"/>
    <property type="match status" value="1"/>
</dbReference>
<sequence length="247" mass="27999">MRLNYGDLAVSLGTSDTLFLWLKEPILLPEGHILVNPLDHAAYMALLCFKNGSLSRERFRNEFANRSWDEFSQKLEKTPRGNFGYMGFFFDEQEIIPFVRGDYRFDAQNNPIKKFPSPENEIRAMIEGQFIAKRAHAESLGFSIGPEHKILVTGGASQNQAIVQVLADVFNSPVYRIEATNSAALGSAYMAKQGIRDRSVHNDPQAYFKEITKSLSPPQLVCKPYSDANKIYTPMVDRYLTLIKTIH</sequence>
<dbReference type="InterPro" id="IPR018485">
    <property type="entry name" value="FGGY_C"/>
</dbReference>
<dbReference type="EMBL" id="JBBCAQ010000018">
    <property type="protein sequence ID" value="KAK7595444.1"/>
    <property type="molecule type" value="Genomic_DNA"/>
</dbReference>
<protein>
    <recommendedName>
        <fullName evidence="4">Carbohydrate kinase FGGY C-terminal domain-containing protein</fullName>
    </recommendedName>
</protein>
<evidence type="ECO:0000256" key="1">
    <source>
        <dbReference type="ARBA" id="ARBA00009156"/>
    </source>
</evidence>
<organism evidence="5 6">
    <name type="scientific">Parthenolecanium corni</name>
    <dbReference type="NCBI Taxonomy" id="536013"/>
    <lineage>
        <taxon>Eukaryota</taxon>
        <taxon>Metazoa</taxon>
        <taxon>Ecdysozoa</taxon>
        <taxon>Arthropoda</taxon>
        <taxon>Hexapoda</taxon>
        <taxon>Insecta</taxon>
        <taxon>Pterygota</taxon>
        <taxon>Neoptera</taxon>
        <taxon>Paraneoptera</taxon>
        <taxon>Hemiptera</taxon>
        <taxon>Sternorrhyncha</taxon>
        <taxon>Coccoidea</taxon>
        <taxon>Coccidae</taxon>
        <taxon>Parthenolecanium</taxon>
    </lineage>
</organism>
<reference evidence="5 6" key="1">
    <citation type="submission" date="2024-03" db="EMBL/GenBank/DDBJ databases">
        <title>Adaptation during the transition from Ophiocordyceps entomopathogen to insect associate is accompanied by gene loss and intensified selection.</title>
        <authorList>
            <person name="Ward C.M."/>
            <person name="Onetto C.A."/>
            <person name="Borneman A.R."/>
        </authorList>
    </citation>
    <scope>NUCLEOTIDE SEQUENCE [LARGE SCALE GENOMIC DNA]</scope>
    <source>
        <strain evidence="5">AWRI1</strain>
        <tissue evidence="5">Single Adult Female</tissue>
    </source>
</reference>
<accession>A0AAN9TIU3</accession>
<dbReference type="PANTHER" id="PTHR10196:SF57">
    <property type="entry name" value="XYLULOSE KINASE"/>
    <property type="match status" value="1"/>
</dbReference>
<dbReference type="Pfam" id="PF02782">
    <property type="entry name" value="FGGY_C"/>
    <property type="match status" value="1"/>
</dbReference>
<dbReference type="GO" id="GO:0005997">
    <property type="term" value="P:xylulose metabolic process"/>
    <property type="evidence" value="ECO:0007669"/>
    <property type="project" value="TreeGrafter"/>
</dbReference>
<feature type="domain" description="Carbohydrate kinase FGGY C-terminal" evidence="4">
    <location>
        <begin position="8"/>
        <end position="191"/>
    </location>
</feature>
<proteinExistence type="inferred from homology"/>
<keyword evidence="2" id="KW-0808">Transferase</keyword>
<dbReference type="FunFam" id="3.30.420.40:FF:000096">
    <property type="entry name" value="xylulose kinase"/>
    <property type="match status" value="1"/>
</dbReference>
<comment type="caution">
    <text evidence="5">The sequence shown here is derived from an EMBL/GenBank/DDBJ whole genome shotgun (WGS) entry which is preliminary data.</text>
</comment>
<dbReference type="GO" id="GO:0005829">
    <property type="term" value="C:cytosol"/>
    <property type="evidence" value="ECO:0007669"/>
    <property type="project" value="TreeGrafter"/>
</dbReference>
<dbReference type="InterPro" id="IPR043129">
    <property type="entry name" value="ATPase_NBD"/>
</dbReference>
<dbReference type="PANTHER" id="PTHR10196">
    <property type="entry name" value="SUGAR KINASE"/>
    <property type="match status" value="1"/>
</dbReference>
<name>A0AAN9TIU3_9HEMI</name>
<keyword evidence="6" id="KW-1185">Reference proteome</keyword>
<evidence type="ECO:0000256" key="3">
    <source>
        <dbReference type="ARBA" id="ARBA00022777"/>
    </source>
</evidence>
<dbReference type="GO" id="GO:0004856">
    <property type="term" value="F:D-xylulokinase activity"/>
    <property type="evidence" value="ECO:0007669"/>
    <property type="project" value="TreeGrafter"/>
</dbReference>
<comment type="similarity">
    <text evidence="1">Belongs to the FGGY kinase family.</text>
</comment>
<keyword evidence="3" id="KW-0418">Kinase</keyword>
<evidence type="ECO:0000313" key="5">
    <source>
        <dbReference type="EMBL" id="KAK7595444.1"/>
    </source>
</evidence>
<evidence type="ECO:0000256" key="2">
    <source>
        <dbReference type="ARBA" id="ARBA00022679"/>
    </source>
</evidence>
<evidence type="ECO:0000313" key="6">
    <source>
        <dbReference type="Proteomes" id="UP001367676"/>
    </source>
</evidence>